<dbReference type="Proteomes" id="UP000231279">
    <property type="component" value="Unassembled WGS sequence"/>
</dbReference>
<protein>
    <recommendedName>
        <fullName evidence="1">F-box domain-containing protein</fullName>
    </recommendedName>
</protein>
<dbReference type="InterPro" id="IPR017451">
    <property type="entry name" value="F-box-assoc_interact_dom"/>
</dbReference>
<name>A0A2G9HGT7_9LAMI</name>
<comment type="caution">
    <text evidence="2">The sequence shown here is derived from an EMBL/GenBank/DDBJ whole genome shotgun (WGS) entry which is preliminary data.</text>
</comment>
<dbReference type="InterPro" id="IPR006527">
    <property type="entry name" value="F-box-assoc_dom_typ1"/>
</dbReference>
<dbReference type="InterPro" id="IPR001810">
    <property type="entry name" value="F-box_dom"/>
</dbReference>
<dbReference type="Gene3D" id="1.20.1280.50">
    <property type="match status" value="1"/>
</dbReference>
<dbReference type="EMBL" id="NKXS01001811">
    <property type="protein sequence ID" value="PIN16732.1"/>
    <property type="molecule type" value="Genomic_DNA"/>
</dbReference>
<dbReference type="PROSITE" id="PS50181">
    <property type="entry name" value="FBOX"/>
    <property type="match status" value="1"/>
</dbReference>
<dbReference type="SMART" id="SM00256">
    <property type="entry name" value="FBOX"/>
    <property type="match status" value="1"/>
</dbReference>
<dbReference type="PANTHER" id="PTHR31672">
    <property type="entry name" value="BNACNNG10540D PROTEIN"/>
    <property type="match status" value="1"/>
</dbReference>
<keyword evidence="3" id="KW-1185">Reference proteome</keyword>
<dbReference type="CDD" id="cd22157">
    <property type="entry name" value="F-box_AtFBW1-like"/>
    <property type="match status" value="1"/>
</dbReference>
<dbReference type="NCBIfam" id="TIGR01640">
    <property type="entry name" value="F_box_assoc_1"/>
    <property type="match status" value="1"/>
</dbReference>
<proteinExistence type="predicted"/>
<dbReference type="STRING" id="429701.A0A2G9HGT7"/>
<sequence length="364" mass="41625">MESKTLYKIPHLPPEIITEILSRLSVKSLLKLKSTSKSWHSLISSEHFIKTHLENSEKNPISANHRILSVVKKPNYELKHFSLRPLLYEQATEAKRGDFPIDKSVHSLKLVGSCNGLICILINKKIFFLWNPVTAESKKLPDLDVSVYISERGFGFDKSSGDYKVYAVSSRRPTIGNIYSLKTDSWTRINNDLEDGYTLGSKTGTFLSGNLHWTITSKELNWRWCILSLDLKNEVFGIMEQPSDAIHVDFDPLVGVLDGCLSTLYYYPDDGYLEFWVLKQYGVKESWSKLMTVSHQDYNDAMDMRPLQSFVISPNERVLFKYGSVIGIAVYNPKENRVEDPKILAFDQFLNSDIYVESLVSLNC</sequence>
<evidence type="ECO:0000313" key="2">
    <source>
        <dbReference type="EMBL" id="PIN16732.1"/>
    </source>
</evidence>
<organism evidence="2 3">
    <name type="scientific">Handroanthus impetiginosus</name>
    <dbReference type="NCBI Taxonomy" id="429701"/>
    <lineage>
        <taxon>Eukaryota</taxon>
        <taxon>Viridiplantae</taxon>
        <taxon>Streptophyta</taxon>
        <taxon>Embryophyta</taxon>
        <taxon>Tracheophyta</taxon>
        <taxon>Spermatophyta</taxon>
        <taxon>Magnoliopsida</taxon>
        <taxon>eudicotyledons</taxon>
        <taxon>Gunneridae</taxon>
        <taxon>Pentapetalae</taxon>
        <taxon>asterids</taxon>
        <taxon>lamiids</taxon>
        <taxon>Lamiales</taxon>
        <taxon>Bignoniaceae</taxon>
        <taxon>Crescentiina</taxon>
        <taxon>Tabebuia alliance</taxon>
        <taxon>Handroanthus</taxon>
    </lineage>
</organism>
<gene>
    <name evidence="2" type="ORF">CDL12_10607</name>
</gene>
<accession>A0A2G9HGT7</accession>
<dbReference type="InterPro" id="IPR036047">
    <property type="entry name" value="F-box-like_dom_sf"/>
</dbReference>
<dbReference type="OrthoDB" id="591557at2759"/>
<feature type="domain" description="F-box" evidence="1">
    <location>
        <begin position="6"/>
        <end position="52"/>
    </location>
</feature>
<dbReference type="Pfam" id="PF07734">
    <property type="entry name" value="FBA_1"/>
    <property type="match status" value="1"/>
</dbReference>
<reference evidence="3" key="1">
    <citation type="journal article" date="2018" name="Gigascience">
        <title>Genome assembly of the Pink Ipe (Handroanthus impetiginosus, Bignoniaceae), a highly valued, ecologically keystone Neotropical timber forest tree.</title>
        <authorList>
            <person name="Silva-Junior O.B."/>
            <person name="Grattapaglia D."/>
            <person name="Novaes E."/>
            <person name="Collevatti R.G."/>
        </authorList>
    </citation>
    <scope>NUCLEOTIDE SEQUENCE [LARGE SCALE GENOMIC DNA]</scope>
    <source>
        <strain evidence="3">cv. UFG-1</strain>
    </source>
</reference>
<evidence type="ECO:0000259" key="1">
    <source>
        <dbReference type="PROSITE" id="PS50181"/>
    </source>
</evidence>
<dbReference type="PANTHER" id="PTHR31672:SF13">
    <property type="entry name" value="F-BOX PROTEIN CPR30-LIKE"/>
    <property type="match status" value="1"/>
</dbReference>
<dbReference type="Pfam" id="PF00646">
    <property type="entry name" value="F-box"/>
    <property type="match status" value="1"/>
</dbReference>
<dbReference type="SUPFAM" id="SSF81383">
    <property type="entry name" value="F-box domain"/>
    <property type="match status" value="1"/>
</dbReference>
<evidence type="ECO:0000313" key="3">
    <source>
        <dbReference type="Proteomes" id="UP000231279"/>
    </source>
</evidence>
<dbReference type="AlphaFoldDB" id="A0A2G9HGT7"/>
<dbReference type="InterPro" id="IPR050796">
    <property type="entry name" value="SCF_F-box_component"/>
</dbReference>